<dbReference type="EMBL" id="JBHMCF010000029">
    <property type="protein sequence ID" value="MFB9472754.1"/>
    <property type="molecule type" value="Genomic_DNA"/>
</dbReference>
<feature type="signal peptide" evidence="1">
    <location>
        <begin position="1"/>
        <end position="24"/>
    </location>
</feature>
<gene>
    <name evidence="2" type="ORF">ACFFR3_24920</name>
</gene>
<evidence type="ECO:0000313" key="2">
    <source>
        <dbReference type="EMBL" id="MFB9472754.1"/>
    </source>
</evidence>
<keyword evidence="1" id="KW-0732">Signal</keyword>
<organism evidence="2 3">
    <name type="scientific">Nonomuraea salmonea</name>
    <dbReference type="NCBI Taxonomy" id="46181"/>
    <lineage>
        <taxon>Bacteria</taxon>
        <taxon>Bacillati</taxon>
        <taxon>Actinomycetota</taxon>
        <taxon>Actinomycetes</taxon>
        <taxon>Streptosporangiales</taxon>
        <taxon>Streptosporangiaceae</taxon>
        <taxon>Nonomuraea</taxon>
    </lineage>
</organism>
<evidence type="ECO:0000313" key="3">
    <source>
        <dbReference type="Proteomes" id="UP001589568"/>
    </source>
</evidence>
<feature type="chain" id="PRO_5045061158" description="DUF3558 domain-containing protein" evidence="1">
    <location>
        <begin position="25"/>
        <end position="188"/>
    </location>
</feature>
<evidence type="ECO:0000256" key="1">
    <source>
        <dbReference type="SAM" id="SignalP"/>
    </source>
</evidence>
<dbReference type="Proteomes" id="UP001589568">
    <property type="component" value="Unassembled WGS sequence"/>
</dbReference>
<dbReference type="PROSITE" id="PS51257">
    <property type="entry name" value="PROKAR_LIPOPROTEIN"/>
    <property type="match status" value="1"/>
</dbReference>
<proteinExistence type="predicted"/>
<accession>A0ABV5NR01</accession>
<reference evidence="2 3" key="1">
    <citation type="submission" date="2024-09" db="EMBL/GenBank/DDBJ databases">
        <authorList>
            <person name="Sun Q."/>
            <person name="Mori K."/>
        </authorList>
    </citation>
    <scope>NUCLEOTIDE SEQUENCE [LARGE SCALE GENOMIC DNA]</scope>
    <source>
        <strain evidence="2 3">JCM 3324</strain>
    </source>
</reference>
<name>A0ABV5NR01_9ACTN</name>
<dbReference type="RefSeq" id="WP_379483925.1">
    <property type="nucleotide sequence ID" value="NZ_JBHMCF010000029.1"/>
</dbReference>
<protein>
    <recommendedName>
        <fullName evidence="4">DUF3558 domain-containing protein</fullName>
    </recommendedName>
</protein>
<evidence type="ECO:0008006" key="4">
    <source>
        <dbReference type="Google" id="ProtNLM"/>
    </source>
</evidence>
<sequence length="188" mass="19959">MKSRLILFTGAVSLLVACSSPSSTPPDTRALGDVTAEPRECGLISSDAIKIATGLTEYSAYGTTIDMGRRFGSCSVGGEAEGEQGLLIKMFEPSPISPEGLENTKRVNRGNDLPNGLGPGFVARRGNAQGRSIAFVYGWTGDYEKLLTINIMEGVPGRDSAADAVEFFRQLRPVLLDERSGEEAVDVG</sequence>
<comment type="caution">
    <text evidence="2">The sequence shown here is derived from an EMBL/GenBank/DDBJ whole genome shotgun (WGS) entry which is preliminary data.</text>
</comment>
<keyword evidence="3" id="KW-1185">Reference proteome</keyword>